<name>A0A4S4M145_9AGAM</name>
<accession>A0A4S4M145</accession>
<evidence type="ECO:0000313" key="4">
    <source>
        <dbReference type="EMBL" id="THH18776.1"/>
    </source>
</evidence>
<dbReference type="InterPro" id="IPR011990">
    <property type="entry name" value="TPR-like_helical_dom_sf"/>
</dbReference>
<keyword evidence="1" id="KW-0677">Repeat</keyword>
<dbReference type="GO" id="GO:0006401">
    <property type="term" value="P:RNA catabolic process"/>
    <property type="evidence" value="ECO:0007669"/>
    <property type="project" value="InterPro"/>
</dbReference>
<organism evidence="4 5">
    <name type="scientific">Bondarzewia mesenterica</name>
    <dbReference type="NCBI Taxonomy" id="1095465"/>
    <lineage>
        <taxon>Eukaryota</taxon>
        <taxon>Fungi</taxon>
        <taxon>Dikarya</taxon>
        <taxon>Basidiomycota</taxon>
        <taxon>Agaricomycotina</taxon>
        <taxon>Agaricomycetes</taxon>
        <taxon>Russulales</taxon>
        <taxon>Bondarzewiaceae</taxon>
        <taxon>Bondarzewia</taxon>
    </lineage>
</organism>
<dbReference type="SUPFAM" id="SSF48452">
    <property type="entry name" value="TPR-like"/>
    <property type="match status" value="5"/>
</dbReference>
<dbReference type="Pfam" id="PF14559">
    <property type="entry name" value="TPR_19"/>
    <property type="match status" value="1"/>
</dbReference>
<dbReference type="PANTHER" id="PTHR15704:SF7">
    <property type="entry name" value="SUPERKILLER COMPLEX PROTEIN 3"/>
    <property type="match status" value="1"/>
</dbReference>
<evidence type="ECO:0000256" key="2">
    <source>
        <dbReference type="ARBA" id="ARBA00022803"/>
    </source>
</evidence>
<dbReference type="Pfam" id="PF18833">
    <property type="entry name" value="TPR_22"/>
    <property type="match status" value="1"/>
</dbReference>
<sequence length="1338" mass="149628">MSSAFVKSKLKATRDAISKKEFQAVHDASLEILDYEPDNYNAKIFLALSLGELGKIERSEETYRSAIQTSPKQPLAWQGLAKVYEQAQKWDQYTETLHNLAKLFSKLQDATKCAETIQKLVDFRREHGPPDQLISALSLYLPDSPLYPTLTSLPPPDPSNPTSTTTYASQIAVQNSLPILEEIVSLIERSEEQNIKKEVDNRRTRLNAAGPEEVKREVRREVYANSRLPSYYNEILNHPNTSDDLRRNTESKLLRHKQQYLFALPTSDAKSNVKEKLATEVQELIDGIVLLKIPDELAWSMFIDGKDTDTIEGFDFATLREFIKLFPSSSFANLIRGYFFYMDIPLSLDEEDEEAAPAMDQTEAFDVMLEAFSDLGTSIFAHRVLSDIHLWELDYQNAISVAEAGLELVRTHVNNWGHALPLVRKAFNTVLAKSLVHHFPPKHHLRALRVIDEVLQQDADNISCLMSRGYVLQYLKKWSEASSIFMRVMDLRPEDVEDGLRAKEEYAWCLVQLNELEQGAEMLNSTADVLDSLEGRDEDKARCSWRLGRTFWNMGGQSTLLYTLCMRNLCVDASLELEKAYAHFIQSLKWSPTFAPAFTSLGIYYAEAAIPADPNRASKCFQKAFELDAREGDAARRLAEGFAEESEWDLVEIVAKRTIEGEGGFEGGPTPNEEPTGRYLPTNSWAWKAIGMVDLSRQNTSSAIQSFQVALRTDSDDQLSWLRLGEAYIKAGRHVAATKALARAQKLDPNDWICSYFIAEVQRQTGQFQEAIASFESILQEQPMEPGVLMSLARTHIELGQEERSTGFIARAETSFITALRVSLEFLDSSPGFRGVAWKTLSDALYHLSQSSSFIDEDAVRDNLSRVSGLVNVDAGDRLAGIVPVPVKVPESSITGLDVLKAAVAALNFRISLGFPNALATGSAWFDLGVSLHALSHQLLSEEQREKSEKQALSCIMEALRNDPGDDSYWIALGNLNFEKQPRVSQHAYIKALEANPKNAAIWTSLGLLYLHHDDTELANEAFYRSQTLDPDYTLAWVGQGLVATRNGHDAVSASLFEHAVSLTADIPEADLEFAKREFARCSRIPGAMASEMFPAFFVLDRYVKQRPDDASALHLFGLVCERVGHIDRGIELLNRAIAILEAVYEDTEDLIIERRFAIANTNIGRLRLAVQDYAGALESYQSAIGLLSSQEEEDGDRAKTTRVLLTQCQFGSGLASMKMGMLQEALELFEEALGSAGEDVKMRGHVTVLLAQTLWAMGTEECRESAKAQLLECITVDPENLSAINILAGLGILTDDDSLIDAALSEILSLPLDRRHERDPQRNVDYLMTHIILDKVM</sequence>
<evidence type="ECO:0000256" key="1">
    <source>
        <dbReference type="ARBA" id="ARBA00022737"/>
    </source>
</evidence>
<feature type="repeat" description="TPR" evidence="3">
    <location>
        <begin position="1000"/>
        <end position="1033"/>
    </location>
</feature>
<dbReference type="PANTHER" id="PTHR15704">
    <property type="entry name" value="SUPERKILLER 3 PROTEIN-RELATED"/>
    <property type="match status" value="1"/>
</dbReference>
<feature type="repeat" description="TPR" evidence="3">
    <location>
        <begin position="718"/>
        <end position="751"/>
    </location>
</feature>
<evidence type="ECO:0000256" key="3">
    <source>
        <dbReference type="PROSITE-ProRule" id="PRU00339"/>
    </source>
</evidence>
<dbReference type="GO" id="GO:0055087">
    <property type="term" value="C:Ski complex"/>
    <property type="evidence" value="ECO:0007669"/>
    <property type="project" value="InterPro"/>
</dbReference>
<dbReference type="Gene3D" id="1.25.40.10">
    <property type="entry name" value="Tetratricopeptide repeat domain"/>
    <property type="match status" value="4"/>
</dbReference>
<evidence type="ECO:0000313" key="5">
    <source>
        <dbReference type="Proteomes" id="UP000310158"/>
    </source>
</evidence>
<evidence type="ECO:0008006" key="6">
    <source>
        <dbReference type="Google" id="ProtNLM"/>
    </source>
</evidence>
<dbReference type="PROSITE" id="PS50005">
    <property type="entry name" value="TPR"/>
    <property type="match status" value="3"/>
</dbReference>
<proteinExistence type="predicted"/>
<dbReference type="OrthoDB" id="421075at2759"/>
<dbReference type="InterPro" id="IPR039226">
    <property type="entry name" value="Ski3/TTC37"/>
</dbReference>
<dbReference type="InterPro" id="IPR040962">
    <property type="entry name" value="TPR_22"/>
</dbReference>
<dbReference type="Proteomes" id="UP000310158">
    <property type="component" value="Unassembled WGS sequence"/>
</dbReference>
<gene>
    <name evidence="4" type="ORF">EW146_g2267</name>
</gene>
<dbReference type="EMBL" id="SGPL01000064">
    <property type="protein sequence ID" value="THH18776.1"/>
    <property type="molecule type" value="Genomic_DNA"/>
</dbReference>
<keyword evidence="2 3" id="KW-0802">TPR repeat</keyword>
<comment type="caution">
    <text evidence="4">The sequence shown here is derived from an EMBL/GenBank/DDBJ whole genome shotgun (WGS) entry which is preliminary data.</text>
</comment>
<dbReference type="InterPro" id="IPR019734">
    <property type="entry name" value="TPR_rpt"/>
</dbReference>
<dbReference type="SMART" id="SM00028">
    <property type="entry name" value="TPR"/>
    <property type="match status" value="12"/>
</dbReference>
<protein>
    <recommendedName>
        <fullName evidence="6">Superkiller protein 3</fullName>
    </recommendedName>
</protein>
<reference evidence="4 5" key="1">
    <citation type="submission" date="2019-02" db="EMBL/GenBank/DDBJ databases">
        <title>Genome sequencing of the rare red list fungi Bondarzewia mesenterica.</title>
        <authorList>
            <person name="Buettner E."/>
            <person name="Kellner H."/>
        </authorList>
    </citation>
    <scope>NUCLEOTIDE SEQUENCE [LARGE SCALE GENOMIC DNA]</scope>
    <source>
        <strain evidence="4 5">DSM 108281</strain>
    </source>
</reference>
<dbReference type="Pfam" id="PF13431">
    <property type="entry name" value="TPR_17"/>
    <property type="match status" value="1"/>
</dbReference>
<keyword evidence="5" id="KW-1185">Reference proteome</keyword>
<feature type="repeat" description="TPR" evidence="3">
    <location>
        <begin position="684"/>
        <end position="717"/>
    </location>
</feature>